<keyword evidence="5 12" id="KW-0808">Transferase</keyword>
<dbReference type="SUPFAM" id="SSF69618">
    <property type="entry name" value="HemD-like"/>
    <property type="match status" value="1"/>
</dbReference>
<protein>
    <recommendedName>
        <fullName evidence="2">uroporphyrinogen-III C-methyltransferase</fullName>
        <ecNumber evidence="2">2.1.1.107</ecNumber>
    </recommendedName>
</protein>
<dbReference type="HOGENOM" id="CLU_011276_6_0_7"/>
<evidence type="ECO:0000256" key="6">
    <source>
        <dbReference type="ARBA" id="ARBA00022691"/>
    </source>
</evidence>
<dbReference type="Pfam" id="PF02602">
    <property type="entry name" value="HEM4"/>
    <property type="match status" value="1"/>
</dbReference>
<dbReference type="PANTHER" id="PTHR45790">
    <property type="entry name" value="SIROHEME SYNTHASE-RELATED"/>
    <property type="match status" value="1"/>
</dbReference>
<dbReference type="EC" id="2.1.1.107" evidence="2"/>
<keyword evidence="13" id="KW-1185">Reference proteome</keyword>
<dbReference type="KEGG" id="daf:Desaf_1011"/>
<dbReference type="Pfam" id="PF00590">
    <property type="entry name" value="TP_methylase"/>
    <property type="match status" value="1"/>
</dbReference>
<dbReference type="GO" id="GO:0032259">
    <property type="term" value="P:methylation"/>
    <property type="evidence" value="ECO:0007669"/>
    <property type="project" value="UniProtKB-KW"/>
</dbReference>
<proteinExistence type="inferred from homology"/>
<dbReference type="FunFam" id="3.30.950.10:FF:000001">
    <property type="entry name" value="Siroheme synthase"/>
    <property type="match status" value="1"/>
</dbReference>
<dbReference type="InterPro" id="IPR006366">
    <property type="entry name" value="CobA/CysG_C"/>
</dbReference>
<evidence type="ECO:0000259" key="11">
    <source>
        <dbReference type="Pfam" id="PF02602"/>
    </source>
</evidence>
<evidence type="ECO:0000313" key="12">
    <source>
        <dbReference type="EMBL" id="EGJ49359.1"/>
    </source>
</evidence>
<organism evidence="12 13">
    <name type="scientific">Desulfocurvibacter africanus subsp. africanus str. Walvis Bay</name>
    <dbReference type="NCBI Taxonomy" id="690850"/>
    <lineage>
        <taxon>Bacteria</taxon>
        <taxon>Pseudomonadati</taxon>
        <taxon>Thermodesulfobacteriota</taxon>
        <taxon>Desulfovibrionia</taxon>
        <taxon>Desulfovibrionales</taxon>
        <taxon>Desulfovibrionaceae</taxon>
        <taxon>Desulfocurvibacter</taxon>
    </lineage>
</organism>
<dbReference type="InterPro" id="IPR050161">
    <property type="entry name" value="Siro_Cobalamin_biosynth"/>
</dbReference>
<evidence type="ECO:0000256" key="4">
    <source>
        <dbReference type="ARBA" id="ARBA00022603"/>
    </source>
</evidence>
<dbReference type="InterPro" id="IPR036108">
    <property type="entry name" value="4pyrrol_syn_uPrphyn_synt_sf"/>
</dbReference>
<dbReference type="InterPro" id="IPR000878">
    <property type="entry name" value="4pyrrol_Mease"/>
</dbReference>
<evidence type="ECO:0000256" key="5">
    <source>
        <dbReference type="ARBA" id="ARBA00022679"/>
    </source>
</evidence>
<dbReference type="NCBIfam" id="TIGR01469">
    <property type="entry name" value="cobA_cysG_Cterm"/>
    <property type="match status" value="1"/>
</dbReference>
<evidence type="ECO:0000256" key="9">
    <source>
        <dbReference type="ARBA" id="ARBA00060548"/>
    </source>
</evidence>
<dbReference type="NCBIfam" id="NF004790">
    <property type="entry name" value="PRK06136.1"/>
    <property type="match status" value="1"/>
</dbReference>
<sequence length="507" mass="55428">MSIVYLVGSGPGDPGLFTVKGAELLMTADVVVYDWLAPKELLTWCREDAELIYVGKKGGDHTLPQDQINALLVQKAREGHEVIVRLKGGDPYMFGRGAEEVEELVAAGIAFEVVPGVTSAIAATAYAGIPLTHRDYASSVSFITGHEGEGKEETAHRWEALAKGTSTLVFFMGVKNLPTITQNLMDHGMDPDMPAALVHWGTTCRQRSFVSTLAKITDEAKNLGYKPPSLLVVGKVCLLKPKLDWFEQRPLLGKGVVVTRAREQASELLGTLQNLGACCYEFPTISIEPMDDYGPLEDAILRLQDYDWLVFTSVNGVEFFFKVLHEIGLDARALCGLEVAAIGPATAERLTGYGILPDFVPEKYVAEHVVQGLVELEIKGKKVLIPRAEKAREVLPEELSKAGAQVDVLPVYRTSLAASDPEEVRQALAEERIDYVTFTSSSTVDNFFKLVPAEEIKKHLGHLRLACIGPITAKTLQGYGFTPHIQPEEYTMPALVQAILEDAAQPK</sequence>
<keyword evidence="4 12" id="KW-0489">Methyltransferase</keyword>
<comment type="pathway">
    <text evidence="9">Cofactor biosynthesis; adenosylcobalamin biosynthesis; precorrin-2 from uroporphyrinogen III: step 1/1.</text>
</comment>
<feature type="domain" description="Tetrapyrrole biosynthesis uroporphyrinogen III synthase" evidence="11">
    <location>
        <begin position="267"/>
        <end position="497"/>
    </location>
</feature>
<comment type="pathway">
    <text evidence="8">Porphyrin-containing compound metabolism; siroheme biosynthesis; precorrin-2 from uroporphyrinogen III: step 1/1.</text>
</comment>
<dbReference type="STRING" id="690850.Desaf_1011"/>
<dbReference type="CDD" id="cd11642">
    <property type="entry name" value="SUMT"/>
    <property type="match status" value="1"/>
</dbReference>
<keyword evidence="7" id="KW-0627">Porphyrin biosynthesis</keyword>
<comment type="similarity">
    <text evidence="1">Belongs to the precorrin methyltransferase family.</text>
</comment>
<dbReference type="FunFam" id="3.40.50.10090:FF:000001">
    <property type="entry name" value="Bifunctional uroporphyrinogen-III C-methyltransferase/uroporphyrinogen-III synthase"/>
    <property type="match status" value="1"/>
</dbReference>
<dbReference type="eggNOG" id="COG0007">
    <property type="taxonomic scope" value="Bacteria"/>
</dbReference>
<evidence type="ECO:0000256" key="7">
    <source>
        <dbReference type="ARBA" id="ARBA00023244"/>
    </source>
</evidence>
<keyword evidence="3" id="KW-0169">Cobalamin biosynthesis</keyword>
<evidence type="ECO:0000256" key="8">
    <source>
        <dbReference type="ARBA" id="ARBA00025705"/>
    </source>
</evidence>
<dbReference type="EMBL" id="CP003221">
    <property type="protein sequence ID" value="EGJ49359.1"/>
    <property type="molecule type" value="Genomic_DNA"/>
</dbReference>
<dbReference type="GO" id="GO:0019354">
    <property type="term" value="P:siroheme biosynthetic process"/>
    <property type="evidence" value="ECO:0007669"/>
    <property type="project" value="UniProtKB-UniPathway"/>
</dbReference>
<name>F3YWH3_DESAF</name>
<dbReference type="Proteomes" id="UP000007844">
    <property type="component" value="Chromosome"/>
</dbReference>
<dbReference type="Gene3D" id="3.40.50.10090">
    <property type="match status" value="2"/>
</dbReference>
<dbReference type="SUPFAM" id="SSF53790">
    <property type="entry name" value="Tetrapyrrole methylase"/>
    <property type="match status" value="1"/>
</dbReference>
<dbReference type="InterPro" id="IPR014777">
    <property type="entry name" value="4pyrrole_Mease_sub1"/>
</dbReference>
<dbReference type="InterPro" id="IPR003754">
    <property type="entry name" value="4pyrrol_synth_uPrphyn_synth"/>
</dbReference>
<dbReference type="FunFam" id="3.40.1010.10:FF:000001">
    <property type="entry name" value="Siroheme synthase"/>
    <property type="match status" value="1"/>
</dbReference>
<dbReference type="UniPathway" id="UPA00262">
    <property type="reaction ID" value="UER00211"/>
</dbReference>
<dbReference type="GO" id="GO:0004852">
    <property type="term" value="F:uroporphyrinogen-III synthase activity"/>
    <property type="evidence" value="ECO:0007669"/>
    <property type="project" value="InterPro"/>
</dbReference>
<reference evidence="12 13" key="1">
    <citation type="journal article" date="2011" name="J. Bacteriol.">
        <title>Genome sequence of the mercury-methylating and pleomorphic Desulfovibrio africanus Strain Walvis Bay.</title>
        <authorList>
            <person name="Brown S.D."/>
            <person name="Wall J.D."/>
            <person name="Kucken A.M."/>
            <person name="Gilmour C.C."/>
            <person name="Podar M."/>
            <person name="Brandt C.C."/>
            <person name="Teshima H."/>
            <person name="Detter J.C."/>
            <person name="Han C.S."/>
            <person name="Land M.L."/>
            <person name="Lucas S."/>
            <person name="Han J."/>
            <person name="Pennacchio L."/>
            <person name="Nolan M."/>
            <person name="Pitluck S."/>
            <person name="Woyke T."/>
            <person name="Goodwin L."/>
            <person name="Palumbo A.V."/>
            <person name="Elias D.A."/>
        </authorList>
    </citation>
    <scope>NUCLEOTIDE SEQUENCE [LARGE SCALE GENOMIC DNA]</scope>
    <source>
        <strain evidence="12 13">Walvis Bay</strain>
    </source>
</reference>
<dbReference type="GO" id="GO:0009236">
    <property type="term" value="P:cobalamin biosynthetic process"/>
    <property type="evidence" value="ECO:0007669"/>
    <property type="project" value="UniProtKB-KW"/>
</dbReference>
<dbReference type="eggNOG" id="COG1587">
    <property type="taxonomic scope" value="Bacteria"/>
</dbReference>
<evidence type="ECO:0000313" key="13">
    <source>
        <dbReference type="Proteomes" id="UP000007844"/>
    </source>
</evidence>
<dbReference type="Gene3D" id="3.40.1010.10">
    <property type="entry name" value="Cobalt-precorrin-4 Transmethylase, Domain 1"/>
    <property type="match status" value="1"/>
</dbReference>
<dbReference type="CDD" id="cd06578">
    <property type="entry name" value="HemD"/>
    <property type="match status" value="1"/>
</dbReference>
<dbReference type="Gene3D" id="3.30.950.10">
    <property type="entry name" value="Methyltransferase, Cobalt-precorrin-4 Transmethylase, Domain 2"/>
    <property type="match status" value="1"/>
</dbReference>
<feature type="domain" description="Tetrapyrrole methylase" evidence="10">
    <location>
        <begin position="4"/>
        <end position="216"/>
    </location>
</feature>
<dbReference type="InterPro" id="IPR035996">
    <property type="entry name" value="4pyrrol_Methylase_sf"/>
</dbReference>
<dbReference type="RefSeq" id="WP_014259174.1">
    <property type="nucleotide sequence ID" value="NC_016629.1"/>
</dbReference>
<evidence type="ECO:0000259" key="10">
    <source>
        <dbReference type="Pfam" id="PF00590"/>
    </source>
</evidence>
<keyword evidence="6" id="KW-0949">S-adenosyl-L-methionine</keyword>
<dbReference type="AlphaFoldDB" id="F3YWH3"/>
<dbReference type="GO" id="GO:0004851">
    <property type="term" value="F:uroporphyrin-III C-methyltransferase activity"/>
    <property type="evidence" value="ECO:0007669"/>
    <property type="project" value="UniProtKB-EC"/>
</dbReference>
<accession>F3YWH3</accession>
<evidence type="ECO:0000256" key="1">
    <source>
        <dbReference type="ARBA" id="ARBA00005879"/>
    </source>
</evidence>
<dbReference type="PANTHER" id="PTHR45790:SF3">
    <property type="entry name" value="S-ADENOSYL-L-METHIONINE-DEPENDENT UROPORPHYRINOGEN III METHYLTRANSFERASE, CHLOROPLASTIC"/>
    <property type="match status" value="1"/>
</dbReference>
<dbReference type="InterPro" id="IPR014776">
    <property type="entry name" value="4pyrrole_Mease_sub2"/>
</dbReference>
<gene>
    <name evidence="12" type="ORF">Desaf_1011</name>
</gene>
<evidence type="ECO:0000256" key="3">
    <source>
        <dbReference type="ARBA" id="ARBA00022573"/>
    </source>
</evidence>
<evidence type="ECO:0000256" key="2">
    <source>
        <dbReference type="ARBA" id="ARBA00012162"/>
    </source>
</evidence>